<proteinExistence type="predicted"/>
<dbReference type="GeneID" id="100571484"/>
<dbReference type="Proteomes" id="UP000007819">
    <property type="component" value="Chromosome X"/>
</dbReference>
<dbReference type="AlphaFoldDB" id="A0A8R2A7N7"/>
<accession>A0A8R2A7N7</accession>
<dbReference type="RefSeq" id="XP_003244311.4">
    <property type="nucleotide sequence ID" value="XM_003244263.4"/>
</dbReference>
<dbReference type="KEGG" id="api:100571484"/>
<evidence type="ECO:0000313" key="1">
    <source>
        <dbReference type="EnsemblMetazoa" id="XP_003244311.4"/>
    </source>
</evidence>
<protein>
    <submittedName>
        <fullName evidence="1">Uncharacterized protein</fullName>
    </submittedName>
</protein>
<dbReference type="EnsemblMetazoa" id="XM_003244263.4">
    <property type="protein sequence ID" value="XP_003244311.4"/>
    <property type="gene ID" value="LOC100571484"/>
</dbReference>
<reference evidence="1" key="2">
    <citation type="submission" date="2022-06" db="UniProtKB">
        <authorList>
            <consortium name="EnsemblMetazoa"/>
        </authorList>
    </citation>
    <scope>IDENTIFICATION</scope>
</reference>
<sequence>IVVVIEKRHHHERKIVLCLAVVFIGQAMSAATGTTSEVGDIKKVAEQMLQTFVSVANHLVRITPNSADAQKSIEIVRTILTKGFTDIEIEVNKMKDIVRKNTDPKLVEKYDELEKDLKKHLSTAKDVFVDKVVKPIGEKVELKKITEKVIKTTKDMEATMNRAIDGFKKQ</sequence>
<organism evidence="1 2">
    <name type="scientific">Acyrthosiphon pisum</name>
    <name type="common">Pea aphid</name>
    <dbReference type="NCBI Taxonomy" id="7029"/>
    <lineage>
        <taxon>Eukaryota</taxon>
        <taxon>Metazoa</taxon>
        <taxon>Ecdysozoa</taxon>
        <taxon>Arthropoda</taxon>
        <taxon>Hexapoda</taxon>
        <taxon>Insecta</taxon>
        <taxon>Pterygota</taxon>
        <taxon>Neoptera</taxon>
        <taxon>Paraneoptera</taxon>
        <taxon>Hemiptera</taxon>
        <taxon>Sternorrhyncha</taxon>
        <taxon>Aphidomorpha</taxon>
        <taxon>Aphidoidea</taxon>
        <taxon>Aphididae</taxon>
        <taxon>Macrosiphini</taxon>
        <taxon>Acyrthosiphon</taxon>
    </lineage>
</organism>
<dbReference type="OrthoDB" id="6625320at2759"/>
<evidence type="ECO:0000313" key="2">
    <source>
        <dbReference type="Proteomes" id="UP000007819"/>
    </source>
</evidence>
<reference evidence="2" key="1">
    <citation type="submission" date="2010-06" db="EMBL/GenBank/DDBJ databases">
        <authorList>
            <person name="Jiang H."/>
            <person name="Abraham K."/>
            <person name="Ali S."/>
            <person name="Alsbrooks S.L."/>
            <person name="Anim B.N."/>
            <person name="Anosike U.S."/>
            <person name="Attaway T."/>
            <person name="Bandaranaike D.P."/>
            <person name="Battles P.K."/>
            <person name="Bell S.N."/>
            <person name="Bell A.V."/>
            <person name="Beltran B."/>
            <person name="Bickham C."/>
            <person name="Bustamante Y."/>
            <person name="Caleb T."/>
            <person name="Canada A."/>
            <person name="Cardenas V."/>
            <person name="Carter K."/>
            <person name="Chacko J."/>
            <person name="Chandrabose M.N."/>
            <person name="Chavez D."/>
            <person name="Chavez A."/>
            <person name="Chen L."/>
            <person name="Chu H.-S."/>
            <person name="Claassen K.J."/>
            <person name="Cockrell R."/>
            <person name="Collins M."/>
            <person name="Cooper J.A."/>
            <person name="Cree A."/>
            <person name="Curry S.M."/>
            <person name="Da Y."/>
            <person name="Dao M.D."/>
            <person name="Das B."/>
            <person name="Davila M.-L."/>
            <person name="Davy-Carroll L."/>
            <person name="Denson S."/>
            <person name="Dinh H."/>
            <person name="Ebong V.E."/>
            <person name="Edwards J.R."/>
            <person name="Egan A."/>
            <person name="El-Daye J."/>
            <person name="Escobedo L."/>
            <person name="Fernandez S."/>
            <person name="Fernando P.R."/>
            <person name="Flagg N."/>
            <person name="Forbes L.D."/>
            <person name="Fowler R.G."/>
            <person name="Fu Q."/>
            <person name="Gabisi R.A."/>
            <person name="Ganer J."/>
            <person name="Garbino Pronczuk A."/>
            <person name="Garcia R.M."/>
            <person name="Garner T."/>
            <person name="Garrett T.E."/>
            <person name="Gonzalez D.A."/>
            <person name="Hamid H."/>
            <person name="Hawkins E.S."/>
            <person name="Hirani K."/>
            <person name="Hogues M.E."/>
            <person name="Hollins B."/>
            <person name="Hsiao C.-H."/>
            <person name="Jabil R."/>
            <person name="James M.L."/>
            <person name="Jhangiani S.N."/>
            <person name="Johnson B."/>
            <person name="Johnson Q."/>
            <person name="Joshi V."/>
            <person name="Kalu J.B."/>
            <person name="Kam C."/>
            <person name="Kashfia A."/>
            <person name="Keebler J."/>
            <person name="Kisamo H."/>
            <person name="Kovar C.L."/>
            <person name="Lago L.A."/>
            <person name="Lai C.-Y."/>
            <person name="Laidlaw J."/>
            <person name="Lara F."/>
            <person name="Le T.-K."/>
            <person name="Lee S.L."/>
            <person name="Legall F.H."/>
            <person name="Lemon S.J."/>
            <person name="Lewis L.R."/>
            <person name="Li B."/>
            <person name="Liu Y."/>
            <person name="Liu Y.-S."/>
            <person name="Lopez J."/>
            <person name="Lozado R.J."/>
            <person name="Lu J."/>
            <person name="Madu R.C."/>
            <person name="Maheshwari M."/>
            <person name="Maheshwari R."/>
            <person name="Malloy K."/>
            <person name="Martinez E."/>
            <person name="Mathew T."/>
            <person name="Mercado I.C."/>
            <person name="Mercado C."/>
            <person name="Meyer B."/>
            <person name="Montgomery K."/>
            <person name="Morgan M.B."/>
            <person name="Munidasa M."/>
            <person name="Nazareth L.V."/>
            <person name="Nelson J."/>
            <person name="Ng B.M."/>
            <person name="Nguyen N.B."/>
            <person name="Nguyen P.Q."/>
            <person name="Nguyen T."/>
            <person name="Obregon M."/>
            <person name="Okwuonu G.O."/>
            <person name="Onwere C.G."/>
            <person name="Orozco G."/>
            <person name="Parra A."/>
            <person name="Patel S."/>
            <person name="Patil S."/>
            <person name="Perez A."/>
            <person name="Perez Y."/>
            <person name="Pham C."/>
            <person name="Primus E.L."/>
            <person name="Pu L.-L."/>
            <person name="Puazo M."/>
            <person name="Qin X."/>
            <person name="Quiroz J.B."/>
            <person name="Reese J."/>
            <person name="Richards S."/>
            <person name="Rives C.M."/>
            <person name="Robberts R."/>
            <person name="Ruiz S.J."/>
            <person name="Ruiz M.J."/>
            <person name="Santibanez J."/>
            <person name="Schneider B.W."/>
            <person name="Sisson I."/>
            <person name="Smith M."/>
            <person name="Sodergren E."/>
            <person name="Song X.-Z."/>
            <person name="Song B.B."/>
            <person name="Summersgill H."/>
            <person name="Thelus R."/>
            <person name="Thornton R.D."/>
            <person name="Trejos Z.Y."/>
            <person name="Usmani K."/>
            <person name="Vattathil S."/>
            <person name="Villasana D."/>
            <person name="Walker D.L."/>
            <person name="Wang S."/>
            <person name="Wang K."/>
            <person name="White C.S."/>
            <person name="Williams A.C."/>
            <person name="Williamson J."/>
            <person name="Wilson K."/>
            <person name="Woghiren I.O."/>
            <person name="Woodworth J.R."/>
            <person name="Worley K.C."/>
            <person name="Wright R.A."/>
            <person name="Wu W."/>
            <person name="Young L."/>
            <person name="Zhang L."/>
            <person name="Zhang J."/>
            <person name="Zhu Y."/>
            <person name="Muzny D.M."/>
            <person name="Weinstock G."/>
            <person name="Gibbs R.A."/>
        </authorList>
    </citation>
    <scope>NUCLEOTIDE SEQUENCE [LARGE SCALE GENOMIC DNA]</scope>
    <source>
        <strain evidence="2">LSR1</strain>
    </source>
</reference>
<name>A0A8R2A7N7_ACYPI</name>
<keyword evidence="2" id="KW-1185">Reference proteome</keyword>